<dbReference type="GO" id="GO:0009986">
    <property type="term" value="C:cell surface"/>
    <property type="evidence" value="ECO:0007669"/>
    <property type="project" value="TreeGrafter"/>
</dbReference>
<evidence type="ECO:0000256" key="6">
    <source>
        <dbReference type="ARBA" id="ARBA00023326"/>
    </source>
</evidence>
<comment type="similarity">
    <text evidence="1 7">Belongs to the glycosyl hydrolase 5 (cellulase A) family.</text>
</comment>
<dbReference type="GO" id="GO:0008422">
    <property type="term" value="F:beta-glucosidase activity"/>
    <property type="evidence" value="ECO:0007669"/>
    <property type="project" value="TreeGrafter"/>
</dbReference>
<evidence type="ECO:0000256" key="3">
    <source>
        <dbReference type="ARBA" id="ARBA00023001"/>
    </source>
</evidence>
<gene>
    <name evidence="10" type="ORF">GN330_03760</name>
</gene>
<keyword evidence="8" id="KW-0732">Signal</keyword>
<dbReference type="Proteomes" id="UP000463224">
    <property type="component" value="Unassembled WGS sequence"/>
</dbReference>
<evidence type="ECO:0000259" key="9">
    <source>
        <dbReference type="Pfam" id="PF00150"/>
    </source>
</evidence>
<evidence type="ECO:0000256" key="8">
    <source>
        <dbReference type="SAM" id="SignalP"/>
    </source>
</evidence>
<feature type="domain" description="Glycoside hydrolase family 5" evidence="9">
    <location>
        <begin position="66"/>
        <end position="389"/>
    </location>
</feature>
<keyword evidence="5 7" id="KW-0326">Glycosidase</keyword>
<feature type="chain" id="PRO_5032399280" evidence="8">
    <location>
        <begin position="28"/>
        <end position="417"/>
    </location>
</feature>
<evidence type="ECO:0000256" key="4">
    <source>
        <dbReference type="ARBA" id="ARBA00023277"/>
    </source>
</evidence>
<evidence type="ECO:0000256" key="2">
    <source>
        <dbReference type="ARBA" id="ARBA00022801"/>
    </source>
</evidence>
<dbReference type="PANTHER" id="PTHR31297">
    <property type="entry name" value="GLUCAN ENDO-1,6-BETA-GLUCOSIDASE B"/>
    <property type="match status" value="1"/>
</dbReference>
<dbReference type="Pfam" id="PF00150">
    <property type="entry name" value="Cellulase"/>
    <property type="match status" value="1"/>
</dbReference>
<feature type="signal peptide" evidence="8">
    <location>
        <begin position="1"/>
        <end position="27"/>
    </location>
</feature>
<evidence type="ECO:0000313" key="10">
    <source>
        <dbReference type="EMBL" id="MVA96360.1"/>
    </source>
</evidence>
<proteinExistence type="inferred from homology"/>
<dbReference type="AlphaFoldDB" id="A0A844QEA9"/>
<name>A0A844QEA9_9HYPH</name>
<protein>
    <submittedName>
        <fullName evidence="10">Cellulase family glycosylhydrolase</fullName>
    </submittedName>
</protein>
<keyword evidence="3" id="KW-0136">Cellulose degradation</keyword>
<dbReference type="InterPro" id="IPR001547">
    <property type="entry name" value="Glyco_hydro_5"/>
</dbReference>
<dbReference type="GO" id="GO:0030245">
    <property type="term" value="P:cellulose catabolic process"/>
    <property type="evidence" value="ECO:0007669"/>
    <property type="project" value="UniProtKB-KW"/>
</dbReference>
<evidence type="ECO:0000256" key="5">
    <source>
        <dbReference type="ARBA" id="ARBA00023295"/>
    </source>
</evidence>
<dbReference type="InterPro" id="IPR050386">
    <property type="entry name" value="Glycosyl_hydrolase_5"/>
</dbReference>
<sequence length="417" mass="45658">MAFLAVLFKHGLAGLVLVLAASSWTNAATFSAQRGLNLDIWVTWPDESRWSEEDALLPFPEWRRTVNHAALTRLKQAGFDFVRMPVDPSPFLSDKSARFHDRLYGEVSDAVRAVTAAGLKVIVDMHLFPAGGNRAIGMSQVMDDAALFERYVETVRRMARTLARENPSMVAFELMNEPIVDCAPGTTAWPDRLGRLFAAARASATRLTLVLSGGCWGSAEGLAALDPATIPDDNVLWSFHSYAPFLLTHQGAGWAGDFIRYVTGLPYPPHAVPRAELDAALEKVRARIRADAPWARQAGMLAYLDEETAKLDTADELAAVMAAPFVQVADWVRRHGIAPQDILLGEFGMIRQEYDSQAVMPAEWRAAYVGDMIGLAEENGFAWSIWGYGGAFGVVEAFEGEPTEGAILRAVARLPKP</sequence>
<dbReference type="RefSeq" id="WP_156711932.1">
    <property type="nucleotide sequence ID" value="NZ_WPHG01000001.1"/>
</dbReference>
<dbReference type="EMBL" id="WPHG01000001">
    <property type="protein sequence ID" value="MVA96360.1"/>
    <property type="molecule type" value="Genomic_DNA"/>
</dbReference>
<evidence type="ECO:0000256" key="7">
    <source>
        <dbReference type="RuleBase" id="RU361153"/>
    </source>
</evidence>
<evidence type="ECO:0000313" key="11">
    <source>
        <dbReference type="Proteomes" id="UP000463224"/>
    </source>
</evidence>
<dbReference type="SUPFAM" id="SSF51445">
    <property type="entry name" value="(Trans)glycosidases"/>
    <property type="match status" value="1"/>
</dbReference>
<dbReference type="InterPro" id="IPR017853">
    <property type="entry name" value="GH"/>
</dbReference>
<keyword evidence="4" id="KW-0119">Carbohydrate metabolism</keyword>
<reference evidence="10 11" key="1">
    <citation type="submission" date="2019-12" db="EMBL/GenBank/DDBJ databases">
        <title>Nitratireductor arenosus sp. nov., Isolated from sea sand, Jeju island, South Korea.</title>
        <authorList>
            <person name="Kim W."/>
        </authorList>
    </citation>
    <scope>NUCLEOTIDE SEQUENCE [LARGE SCALE GENOMIC DNA]</scope>
    <source>
        <strain evidence="10 11">CAU 1489</strain>
    </source>
</reference>
<keyword evidence="2 7" id="KW-0378">Hydrolase</keyword>
<dbReference type="PANTHER" id="PTHR31297:SF41">
    <property type="entry name" value="ENDOGLUCANASE, PUTATIVE (AFU_ORTHOLOGUE AFUA_5G01830)-RELATED"/>
    <property type="match status" value="1"/>
</dbReference>
<dbReference type="GO" id="GO:0005576">
    <property type="term" value="C:extracellular region"/>
    <property type="evidence" value="ECO:0007669"/>
    <property type="project" value="TreeGrafter"/>
</dbReference>
<keyword evidence="11" id="KW-1185">Reference proteome</keyword>
<organism evidence="10 11">
    <name type="scientific">Nitratireductor arenosus</name>
    <dbReference type="NCBI Taxonomy" id="2682096"/>
    <lineage>
        <taxon>Bacteria</taxon>
        <taxon>Pseudomonadati</taxon>
        <taxon>Pseudomonadota</taxon>
        <taxon>Alphaproteobacteria</taxon>
        <taxon>Hyphomicrobiales</taxon>
        <taxon>Phyllobacteriaceae</taxon>
        <taxon>Nitratireductor</taxon>
    </lineage>
</organism>
<keyword evidence="6" id="KW-0624">Polysaccharide degradation</keyword>
<evidence type="ECO:0000256" key="1">
    <source>
        <dbReference type="ARBA" id="ARBA00005641"/>
    </source>
</evidence>
<dbReference type="Gene3D" id="3.20.20.80">
    <property type="entry name" value="Glycosidases"/>
    <property type="match status" value="1"/>
</dbReference>
<comment type="caution">
    <text evidence="10">The sequence shown here is derived from an EMBL/GenBank/DDBJ whole genome shotgun (WGS) entry which is preliminary data.</text>
</comment>
<accession>A0A844QEA9</accession>